<reference evidence="8 9" key="1">
    <citation type="submission" date="2015-04" db="EMBL/GenBank/DDBJ databases">
        <title>Complete Sequence for the Genome of the Thioalkalivibrio versutus D301.</title>
        <authorList>
            <person name="Mu T."/>
            <person name="Zhou J."/>
            <person name="Xu X."/>
        </authorList>
    </citation>
    <scope>NUCLEOTIDE SEQUENCE [LARGE SCALE GENOMIC DNA]</scope>
    <source>
        <strain evidence="8 9">D301</strain>
    </source>
</reference>
<evidence type="ECO:0000256" key="1">
    <source>
        <dbReference type="ARBA" id="ARBA00010254"/>
    </source>
</evidence>
<keyword evidence="4 6" id="KW-0689">Ribosomal protein</keyword>
<dbReference type="SUPFAM" id="SSF50249">
    <property type="entry name" value="Nucleic acid-binding proteins"/>
    <property type="match status" value="1"/>
</dbReference>
<dbReference type="EMBL" id="CP011367">
    <property type="protein sequence ID" value="AKJ94293.1"/>
    <property type="molecule type" value="Genomic_DNA"/>
</dbReference>
<dbReference type="Gene3D" id="2.40.50.140">
    <property type="entry name" value="Nucleic acid-binding proteins"/>
    <property type="match status" value="1"/>
</dbReference>
<evidence type="ECO:0000256" key="5">
    <source>
        <dbReference type="ARBA" id="ARBA00023274"/>
    </source>
</evidence>
<evidence type="ECO:0000256" key="4">
    <source>
        <dbReference type="ARBA" id="ARBA00022980"/>
    </source>
</evidence>
<dbReference type="GO" id="GO:0019843">
    <property type="term" value="F:rRNA binding"/>
    <property type="evidence" value="ECO:0007669"/>
    <property type="project" value="UniProtKB-UniRule"/>
</dbReference>
<dbReference type="InterPro" id="IPR012340">
    <property type="entry name" value="NA-bd_OB-fold"/>
</dbReference>
<dbReference type="PANTHER" id="PTHR10744:SF1">
    <property type="entry name" value="SMALL RIBOSOMAL SUBUNIT PROTEIN US17M"/>
    <property type="match status" value="1"/>
</dbReference>
<dbReference type="PATRIC" id="fig|106634.4.peg.484"/>
<dbReference type="NCBIfam" id="NF004123">
    <property type="entry name" value="PRK05610.1"/>
    <property type="match status" value="1"/>
</dbReference>
<dbReference type="GO" id="GO:0006412">
    <property type="term" value="P:translation"/>
    <property type="evidence" value="ECO:0007669"/>
    <property type="project" value="UniProtKB-UniRule"/>
</dbReference>
<dbReference type="OrthoDB" id="9811714at2"/>
<dbReference type="PRINTS" id="PR00973">
    <property type="entry name" value="RIBOSOMALS17"/>
</dbReference>
<proteinExistence type="inferred from homology"/>
<evidence type="ECO:0000256" key="2">
    <source>
        <dbReference type="ARBA" id="ARBA00022730"/>
    </source>
</evidence>
<dbReference type="KEGG" id="tvr:TVD_02405"/>
<evidence type="ECO:0000256" key="3">
    <source>
        <dbReference type="ARBA" id="ARBA00022884"/>
    </source>
</evidence>
<evidence type="ECO:0000313" key="9">
    <source>
        <dbReference type="Proteomes" id="UP000064201"/>
    </source>
</evidence>
<comment type="function">
    <text evidence="6">One of the primary rRNA binding proteins, it binds specifically to the 5'-end of 16S ribosomal RNA.</text>
</comment>
<name>A0A0G3FZD5_9GAMM</name>
<dbReference type="HAMAP" id="MF_01345_B">
    <property type="entry name" value="Ribosomal_uS17_B"/>
    <property type="match status" value="1"/>
</dbReference>
<dbReference type="AlphaFoldDB" id="A0A0G3FZD5"/>
<dbReference type="GO" id="GO:0022627">
    <property type="term" value="C:cytosolic small ribosomal subunit"/>
    <property type="evidence" value="ECO:0007669"/>
    <property type="project" value="UniProtKB-UniRule"/>
</dbReference>
<dbReference type="Pfam" id="PF00366">
    <property type="entry name" value="Ribosomal_S17"/>
    <property type="match status" value="1"/>
</dbReference>
<dbReference type="NCBIfam" id="TIGR03635">
    <property type="entry name" value="uS17_bact"/>
    <property type="match status" value="1"/>
</dbReference>
<keyword evidence="9" id="KW-1185">Reference proteome</keyword>
<dbReference type="PANTHER" id="PTHR10744">
    <property type="entry name" value="40S RIBOSOMAL PROTEIN S11 FAMILY MEMBER"/>
    <property type="match status" value="1"/>
</dbReference>
<keyword evidence="3 6" id="KW-0694">RNA-binding</keyword>
<dbReference type="PROSITE" id="PS00056">
    <property type="entry name" value="RIBOSOMAL_S17"/>
    <property type="match status" value="1"/>
</dbReference>
<evidence type="ECO:0000256" key="7">
    <source>
        <dbReference type="RuleBase" id="RU003872"/>
    </source>
</evidence>
<protein>
    <recommendedName>
        <fullName evidence="6">Small ribosomal subunit protein uS17</fullName>
    </recommendedName>
</protein>
<keyword evidence="2 6" id="KW-0699">rRNA-binding</keyword>
<dbReference type="InterPro" id="IPR000266">
    <property type="entry name" value="Ribosomal_uS17"/>
</dbReference>
<sequence>MTEEGSRTQRSVVGRVISDKTDKTRTVLVERRVRHPLYGKFIRRSTKLHVHDEENVSRMGDRVRIRECRPISKQKHHALIEVVGQDAL</sequence>
<dbReference type="InterPro" id="IPR019979">
    <property type="entry name" value="Ribosomal_uS17_CS"/>
</dbReference>
<comment type="subunit">
    <text evidence="6">Part of the 30S ribosomal subunit.</text>
</comment>
<evidence type="ECO:0000256" key="6">
    <source>
        <dbReference type="HAMAP-Rule" id="MF_01345"/>
    </source>
</evidence>
<dbReference type="CDD" id="cd00364">
    <property type="entry name" value="Ribosomal_uS17"/>
    <property type="match status" value="1"/>
</dbReference>
<dbReference type="InterPro" id="IPR019984">
    <property type="entry name" value="Ribosomal_uS17_bact/chlr"/>
</dbReference>
<evidence type="ECO:0000313" key="8">
    <source>
        <dbReference type="EMBL" id="AKJ94293.1"/>
    </source>
</evidence>
<accession>A0A0G3FZD5</accession>
<dbReference type="STRING" id="106634.TVD_02405"/>
<dbReference type="GO" id="GO:0003735">
    <property type="term" value="F:structural constituent of ribosome"/>
    <property type="evidence" value="ECO:0007669"/>
    <property type="project" value="UniProtKB-UniRule"/>
</dbReference>
<dbReference type="RefSeq" id="WP_018146452.1">
    <property type="nucleotide sequence ID" value="NZ_CP011367.1"/>
</dbReference>
<organism evidence="8 9">
    <name type="scientific">Thioalkalivibrio versutus</name>
    <dbReference type="NCBI Taxonomy" id="106634"/>
    <lineage>
        <taxon>Bacteria</taxon>
        <taxon>Pseudomonadati</taxon>
        <taxon>Pseudomonadota</taxon>
        <taxon>Gammaproteobacteria</taxon>
        <taxon>Chromatiales</taxon>
        <taxon>Ectothiorhodospiraceae</taxon>
        <taxon>Thioalkalivibrio</taxon>
    </lineage>
</organism>
<comment type="similarity">
    <text evidence="1 6 7">Belongs to the universal ribosomal protein uS17 family.</text>
</comment>
<gene>
    <name evidence="6" type="primary">rpsQ</name>
    <name evidence="8" type="ORF">TVD_02405</name>
</gene>
<dbReference type="Proteomes" id="UP000064201">
    <property type="component" value="Chromosome"/>
</dbReference>
<keyword evidence="5 6" id="KW-0687">Ribonucleoprotein</keyword>